<name>A0A8X8YI37_SALSN</name>
<proteinExistence type="predicted"/>
<dbReference type="EMBL" id="PNBA02000002">
    <property type="protein sequence ID" value="KAG6433148.1"/>
    <property type="molecule type" value="Genomic_DNA"/>
</dbReference>
<comment type="caution">
    <text evidence="2">The sequence shown here is derived from an EMBL/GenBank/DDBJ whole genome shotgun (WGS) entry which is preliminary data.</text>
</comment>
<keyword evidence="3" id="KW-1185">Reference proteome</keyword>
<dbReference type="AlphaFoldDB" id="A0A8X8YI37"/>
<evidence type="ECO:0000313" key="2">
    <source>
        <dbReference type="EMBL" id="KAG6433148.1"/>
    </source>
</evidence>
<protein>
    <submittedName>
        <fullName evidence="2">Uncharacterized protein</fullName>
    </submittedName>
</protein>
<evidence type="ECO:0000256" key="1">
    <source>
        <dbReference type="SAM" id="SignalP"/>
    </source>
</evidence>
<gene>
    <name evidence="2" type="ORF">SASPL_104756</name>
</gene>
<keyword evidence="1" id="KW-0732">Signal</keyword>
<dbReference type="Proteomes" id="UP000298416">
    <property type="component" value="Unassembled WGS sequence"/>
</dbReference>
<accession>A0A8X8YI37</accession>
<feature type="chain" id="PRO_5036480473" evidence="1">
    <location>
        <begin position="16"/>
        <end position="150"/>
    </location>
</feature>
<feature type="signal peptide" evidence="1">
    <location>
        <begin position="1"/>
        <end position="15"/>
    </location>
</feature>
<reference evidence="2" key="1">
    <citation type="submission" date="2018-01" db="EMBL/GenBank/DDBJ databases">
        <authorList>
            <person name="Mao J.F."/>
        </authorList>
    </citation>
    <scope>NUCLEOTIDE SEQUENCE</scope>
    <source>
        <strain evidence="2">Huo1</strain>
        <tissue evidence="2">Leaf</tissue>
    </source>
</reference>
<reference evidence="2" key="2">
    <citation type="submission" date="2020-08" db="EMBL/GenBank/DDBJ databases">
        <title>Plant Genome Project.</title>
        <authorList>
            <person name="Zhang R.-G."/>
        </authorList>
    </citation>
    <scope>NUCLEOTIDE SEQUENCE</scope>
    <source>
        <strain evidence="2">Huo1</strain>
        <tissue evidence="2">Leaf</tissue>
    </source>
</reference>
<sequence length="150" mass="16275">MAVFLLKLIFSLVTALSSLLTRLIFNGAAHVVVQMIQAMKVQGESSQRLLDQVKELITKCMEMLMNLIVDAVVSVFSSFFDLVKEGLFSSSSGLAAAVAGLLEKSKTSFEDALKDVPEVLDAFTEMLGKILADFVNNCSQAVAYVAENVF</sequence>
<organism evidence="2">
    <name type="scientific">Salvia splendens</name>
    <name type="common">Scarlet sage</name>
    <dbReference type="NCBI Taxonomy" id="180675"/>
    <lineage>
        <taxon>Eukaryota</taxon>
        <taxon>Viridiplantae</taxon>
        <taxon>Streptophyta</taxon>
        <taxon>Embryophyta</taxon>
        <taxon>Tracheophyta</taxon>
        <taxon>Spermatophyta</taxon>
        <taxon>Magnoliopsida</taxon>
        <taxon>eudicotyledons</taxon>
        <taxon>Gunneridae</taxon>
        <taxon>Pentapetalae</taxon>
        <taxon>asterids</taxon>
        <taxon>lamiids</taxon>
        <taxon>Lamiales</taxon>
        <taxon>Lamiaceae</taxon>
        <taxon>Nepetoideae</taxon>
        <taxon>Mentheae</taxon>
        <taxon>Salviinae</taxon>
        <taxon>Salvia</taxon>
        <taxon>Salvia subgen. Calosphace</taxon>
        <taxon>core Calosphace</taxon>
    </lineage>
</organism>
<evidence type="ECO:0000313" key="3">
    <source>
        <dbReference type="Proteomes" id="UP000298416"/>
    </source>
</evidence>